<comment type="caution">
    <text evidence="1">The sequence shown here is derived from an EMBL/GenBank/DDBJ whole genome shotgun (WGS) entry which is preliminary data.</text>
</comment>
<dbReference type="EMBL" id="VRZA01000001">
    <property type="protein sequence ID" value="TXS96490.1"/>
    <property type="molecule type" value="Genomic_DNA"/>
</dbReference>
<dbReference type="Proteomes" id="UP000321039">
    <property type="component" value="Unassembled WGS sequence"/>
</dbReference>
<reference evidence="1 2" key="1">
    <citation type="submission" date="2019-08" db="EMBL/GenBank/DDBJ databases">
        <title>Parahaliea maris sp. nov., isolated from the surface seawater.</title>
        <authorList>
            <person name="Liu Y."/>
        </authorList>
    </citation>
    <scope>NUCLEOTIDE SEQUENCE [LARGE SCALE GENOMIC DNA]</scope>
    <source>
        <strain evidence="1 2">HSLHS9</strain>
    </source>
</reference>
<keyword evidence="2" id="KW-1185">Reference proteome</keyword>
<accession>A0A5C9AA11</accession>
<dbReference type="RefSeq" id="WP_148066762.1">
    <property type="nucleotide sequence ID" value="NZ_VRZA01000001.1"/>
</dbReference>
<proteinExistence type="predicted"/>
<gene>
    <name evidence="1" type="ORF">FV139_03140</name>
</gene>
<name>A0A5C9AA11_9GAMM</name>
<evidence type="ECO:0000313" key="1">
    <source>
        <dbReference type="EMBL" id="TXS96490.1"/>
    </source>
</evidence>
<dbReference type="AlphaFoldDB" id="A0A5C9AA11"/>
<sequence>MGDVLEFPSRQAQGLAYLDRQLRDLLTAKGADDELIDFAAAQLTRIYAELSASEQYSFSVALPAGLGSSEAETLRQQIDNGLEGLRRENHALMVRLVAQLVLAEVRLFQHERSN</sequence>
<protein>
    <submittedName>
        <fullName evidence="1">Uncharacterized protein</fullName>
    </submittedName>
</protein>
<evidence type="ECO:0000313" key="2">
    <source>
        <dbReference type="Proteomes" id="UP000321039"/>
    </source>
</evidence>
<organism evidence="1 2">
    <name type="scientific">Parahaliea maris</name>
    <dbReference type="NCBI Taxonomy" id="2716870"/>
    <lineage>
        <taxon>Bacteria</taxon>
        <taxon>Pseudomonadati</taxon>
        <taxon>Pseudomonadota</taxon>
        <taxon>Gammaproteobacteria</taxon>
        <taxon>Cellvibrionales</taxon>
        <taxon>Halieaceae</taxon>
        <taxon>Parahaliea</taxon>
    </lineage>
</organism>